<evidence type="ECO:0000313" key="1">
    <source>
        <dbReference type="EMBL" id="MEL1251456.1"/>
    </source>
</evidence>
<comment type="caution">
    <text evidence="1">The sequence shown here is derived from an EMBL/GenBank/DDBJ whole genome shotgun (WGS) entry which is preliminary data.</text>
</comment>
<gene>
    <name evidence="1" type="ORF">AAEO60_12335</name>
</gene>
<dbReference type="InterPro" id="IPR013433">
    <property type="entry name" value="PHA_gran_rgn"/>
</dbReference>
<proteinExistence type="predicted"/>
<reference evidence="1 2" key="1">
    <citation type="submission" date="2024-04" db="EMBL/GenBank/DDBJ databases">
        <title>Aurantiacibacter sp. DGU6 16S ribosomal RNA gene Genome sequencing and assembly.</title>
        <authorList>
            <person name="Park S."/>
        </authorList>
    </citation>
    <scope>NUCLEOTIDE SEQUENCE [LARGE SCALE GENOMIC DNA]</scope>
    <source>
        <strain evidence="1 2">DGU6</strain>
    </source>
</reference>
<dbReference type="RefSeq" id="WP_341674009.1">
    <property type="nucleotide sequence ID" value="NZ_JBBYHV010000002.1"/>
</dbReference>
<dbReference type="Pfam" id="PF09650">
    <property type="entry name" value="PHA_gran_rgn"/>
    <property type="match status" value="1"/>
</dbReference>
<sequence>MQVAIPHNLDREEVRRRFRDNTHRIGDSIPGGMAEIETSWPSEDRMNMAIEAMGQALTGHIDIEDQQVVFHMTLPAALGFLTPMIEGAIRKQGQNLLEPPQS</sequence>
<dbReference type="EMBL" id="JBBYHV010000002">
    <property type="protein sequence ID" value="MEL1251456.1"/>
    <property type="molecule type" value="Genomic_DNA"/>
</dbReference>
<name>A0ABU9IGY2_9SPHN</name>
<evidence type="ECO:0000313" key="2">
    <source>
        <dbReference type="Proteomes" id="UP001497045"/>
    </source>
</evidence>
<organism evidence="1 2">
    <name type="scientific">Aurantiacibacter gilvus</name>
    <dbReference type="NCBI Taxonomy" id="3139141"/>
    <lineage>
        <taxon>Bacteria</taxon>
        <taxon>Pseudomonadati</taxon>
        <taxon>Pseudomonadota</taxon>
        <taxon>Alphaproteobacteria</taxon>
        <taxon>Sphingomonadales</taxon>
        <taxon>Erythrobacteraceae</taxon>
        <taxon>Aurantiacibacter</taxon>
    </lineage>
</organism>
<accession>A0ABU9IGY2</accession>
<keyword evidence="2" id="KW-1185">Reference proteome</keyword>
<dbReference type="Proteomes" id="UP001497045">
    <property type="component" value="Unassembled WGS sequence"/>
</dbReference>
<protein>
    <submittedName>
        <fullName evidence="1">Polyhydroxyalkanoic acid system family protein</fullName>
    </submittedName>
</protein>